<evidence type="ECO:0000313" key="5">
    <source>
        <dbReference type="EMBL" id="BDD10358.1"/>
    </source>
</evidence>
<evidence type="ECO:0000256" key="1">
    <source>
        <dbReference type="ARBA" id="ARBA00006354"/>
    </source>
</evidence>
<evidence type="ECO:0000256" key="3">
    <source>
        <dbReference type="ARBA" id="ARBA00022840"/>
    </source>
</evidence>
<dbReference type="PANTHER" id="PTHR32039">
    <property type="entry name" value="MAGNESIUM-CHELATASE SUBUNIT CHLI"/>
    <property type="match status" value="1"/>
</dbReference>
<dbReference type="AlphaFoldDB" id="A0AAU9D327"/>
<dbReference type="InterPro" id="IPR001208">
    <property type="entry name" value="MCM_dom"/>
</dbReference>
<dbReference type="Gene3D" id="3.30.230.10">
    <property type="match status" value="1"/>
</dbReference>
<dbReference type="NCBIfam" id="TIGR00368">
    <property type="entry name" value="YifB family Mg chelatase-like AAA ATPase"/>
    <property type="match status" value="1"/>
</dbReference>
<keyword evidence="6" id="KW-1185">Reference proteome</keyword>
<dbReference type="SUPFAM" id="SSF54211">
    <property type="entry name" value="Ribosomal protein S5 domain 2-like"/>
    <property type="match status" value="1"/>
</dbReference>
<proteinExistence type="inferred from homology"/>
<dbReference type="Proteomes" id="UP001348817">
    <property type="component" value="Chromosome"/>
</dbReference>
<dbReference type="Pfam" id="PF13335">
    <property type="entry name" value="Mg_chelatase_C"/>
    <property type="match status" value="1"/>
</dbReference>
<evidence type="ECO:0000313" key="6">
    <source>
        <dbReference type="Proteomes" id="UP001348817"/>
    </source>
</evidence>
<keyword evidence="2" id="KW-0547">Nucleotide-binding</keyword>
<dbReference type="InterPro" id="IPR014721">
    <property type="entry name" value="Ribsml_uS5_D2-typ_fold_subgr"/>
</dbReference>
<evidence type="ECO:0000259" key="4">
    <source>
        <dbReference type="SMART" id="SM00382"/>
    </source>
</evidence>
<reference evidence="5 6" key="1">
    <citation type="submission" date="2021-12" db="EMBL/GenBank/DDBJ databases">
        <title>Genome sequencing of bacteria with rrn-lacking chromosome and rrn-plasmid.</title>
        <authorList>
            <person name="Anda M."/>
            <person name="Iwasaki W."/>
        </authorList>
    </citation>
    <scope>NUCLEOTIDE SEQUENCE [LARGE SCALE GENOMIC DNA]</scope>
    <source>
        <strain evidence="5 6">DSM 100852</strain>
    </source>
</reference>
<dbReference type="EMBL" id="AP025314">
    <property type="protein sequence ID" value="BDD10358.1"/>
    <property type="molecule type" value="Genomic_DNA"/>
</dbReference>
<gene>
    <name evidence="5" type="ORF">FUAX_27900</name>
</gene>
<dbReference type="KEGG" id="fax:FUAX_27900"/>
<dbReference type="PANTHER" id="PTHR32039:SF7">
    <property type="entry name" value="COMPETENCE PROTEIN COMM"/>
    <property type="match status" value="1"/>
</dbReference>
<dbReference type="InterPro" id="IPR003593">
    <property type="entry name" value="AAA+_ATPase"/>
</dbReference>
<dbReference type="GO" id="GO:0005524">
    <property type="term" value="F:ATP binding"/>
    <property type="evidence" value="ECO:0007669"/>
    <property type="project" value="UniProtKB-KW"/>
</dbReference>
<accession>A0AAU9D327</accession>
<name>A0AAU9D327_9BACT</name>
<keyword evidence="3" id="KW-0067">ATP-binding</keyword>
<dbReference type="GO" id="GO:0003677">
    <property type="term" value="F:DNA binding"/>
    <property type="evidence" value="ECO:0007669"/>
    <property type="project" value="InterPro"/>
</dbReference>
<dbReference type="RefSeq" id="WP_338391918.1">
    <property type="nucleotide sequence ID" value="NZ_AP025314.1"/>
</dbReference>
<comment type="similarity">
    <text evidence="1">Belongs to the Mg-chelatase subunits D/I family. ComM subfamily.</text>
</comment>
<dbReference type="InterPro" id="IPR004482">
    <property type="entry name" value="Mg_chelat-rel"/>
</dbReference>
<protein>
    <submittedName>
        <fullName evidence="5">Magnesium chelatase</fullName>
    </submittedName>
</protein>
<dbReference type="InterPro" id="IPR020568">
    <property type="entry name" value="Ribosomal_Su5_D2-typ_SF"/>
</dbReference>
<dbReference type="InterPro" id="IPR045006">
    <property type="entry name" value="CHLI-like"/>
</dbReference>
<evidence type="ECO:0000256" key="2">
    <source>
        <dbReference type="ARBA" id="ARBA00022741"/>
    </source>
</evidence>
<feature type="domain" description="AAA+ ATPase" evidence="4">
    <location>
        <begin position="212"/>
        <end position="393"/>
    </location>
</feature>
<sequence length="509" mass="55550">MLSKTFGAAVYGVNAVVITVEVSVGQGTEFYMVGLPDSAVKESQQRVESALKYNGHYMPRNRVVVNMAPADLRKEGSSYDLPIALAIMNASGQLNADIEKYMIMGELALDGALRPVKGVLPIAIEARKQGFKGFILPEDNASEAAIVNNLEVIGVKNISDAIDHLEGTKIIEPTTKDTREIFEYESGNFELDFADVKGQDNIKRALEIAAAGSHNVLMIGPPGAGKTMLAQRLPSILPPLSLSEALETTKIHSVAGKLGKQSTLVATRPFRAPHHTISDVALVGGGSVPQPGEISLAHNGVLFLDELTEFKRSTLEVMRQPLENREVTISRARISVDFPSNFMLVASMNPSTKGFQGKDDSFWNHETVMKAMSKISGPLLDRIDMHLEVSPVSFDEMTSAQKAEPSEVIRQRVISAREIQNERFDSLTGIHSNAMMGPRQIKDHCKVDQSGIALMKAAMNKLGFSARAYDRILKLARTIADLAGSPEIRVEHLAEAIQYRCLDRETSTV</sequence>
<dbReference type="Pfam" id="PF13541">
    <property type="entry name" value="ChlI"/>
    <property type="match status" value="1"/>
</dbReference>
<organism evidence="5 6">
    <name type="scientific">Fulvitalea axinellae</name>
    <dbReference type="NCBI Taxonomy" id="1182444"/>
    <lineage>
        <taxon>Bacteria</taxon>
        <taxon>Pseudomonadati</taxon>
        <taxon>Bacteroidota</taxon>
        <taxon>Cytophagia</taxon>
        <taxon>Cytophagales</taxon>
        <taxon>Persicobacteraceae</taxon>
        <taxon>Fulvitalea</taxon>
    </lineage>
</organism>
<dbReference type="SMART" id="SM00382">
    <property type="entry name" value="AAA"/>
    <property type="match status" value="1"/>
</dbReference>
<dbReference type="Gene3D" id="3.40.50.300">
    <property type="entry name" value="P-loop containing nucleotide triphosphate hydrolases"/>
    <property type="match status" value="1"/>
</dbReference>
<dbReference type="Pfam" id="PF01078">
    <property type="entry name" value="Mg_chelatase"/>
    <property type="match status" value="1"/>
</dbReference>
<dbReference type="InterPro" id="IPR025158">
    <property type="entry name" value="Mg_chelat-rel_C"/>
</dbReference>
<dbReference type="InterPro" id="IPR000523">
    <property type="entry name" value="Mg_chelatse_chII-like_cat_dom"/>
</dbReference>
<dbReference type="InterPro" id="IPR027417">
    <property type="entry name" value="P-loop_NTPase"/>
</dbReference>
<dbReference type="SUPFAM" id="SSF52540">
    <property type="entry name" value="P-loop containing nucleoside triphosphate hydrolases"/>
    <property type="match status" value="1"/>
</dbReference>
<dbReference type="PRINTS" id="PR01657">
    <property type="entry name" value="MCMFAMILY"/>
</dbReference>